<dbReference type="InterPro" id="IPR004089">
    <property type="entry name" value="MCPsignal_dom"/>
</dbReference>
<dbReference type="PATRIC" id="fig|1244869.3.peg.3965"/>
<dbReference type="CDD" id="cd06225">
    <property type="entry name" value="HAMP"/>
    <property type="match status" value="1"/>
</dbReference>
<dbReference type="Gene3D" id="6.10.340.10">
    <property type="match status" value="1"/>
</dbReference>
<dbReference type="AlphaFoldDB" id="M3A6R0"/>
<proteinExistence type="inferred from homology"/>
<accession>M3A6R0</accession>
<dbReference type="InterPro" id="IPR003660">
    <property type="entry name" value="HAMP_dom"/>
</dbReference>
<keyword evidence="4" id="KW-0472">Membrane</keyword>
<dbReference type="GO" id="GO:0007165">
    <property type="term" value="P:signal transduction"/>
    <property type="evidence" value="ECO:0007669"/>
    <property type="project" value="UniProtKB-KW"/>
</dbReference>
<sequence>DALAGRSGQVKVAAGDGGELLATYAPIAFAEVRWALVLQAEMREILAPVATSRNFMAAMGCIILVIAGTVGLMVASTISRPMAEMAQAMNRLAEGDLAAEVGSAGRRDEIGDIARAFGIFKANAVEMSRLRAEQEEADRKLQAERSAALRHMAERFSSSVASVVDGVAHAADELKATARDMTDLAEDVSAKAVAANDAADHTTVSVGTVAAAADELTASVGEISRLAGHASEVAGSAVTEAGRANSMVQGLADAASRIGEVVGLINSIAGQTNLLALNATIEAARAGEAGKGFAVVAGEVKVLANQTAQATDEIRQHIASVQDATNGAVDAIQGISGIIGRINEIAGVIAEAVEGQGAATLEIARNIQDAAASTRDVSDNVAGVSRSAVHARGSAGTVQGAVDSLSSQGRQLRTCVSEFLSMVQA</sequence>
<dbReference type="Proteomes" id="UP000011744">
    <property type="component" value="Unassembled WGS sequence"/>
</dbReference>
<dbReference type="GO" id="GO:0004888">
    <property type="term" value="F:transmembrane signaling receptor activity"/>
    <property type="evidence" value="ECO:0007669"/>
    <property type="project" value="InterPro"/>
</dbReference>
<keyword evidence="8" id="KW-1185">Reference proteome</keyword>
<dbReference type="RefSeq" id="WP_008621098.1">
    <property type="nucleotide sequence ID" value="NZ_AONQ01000079.1"/>
</dbReference>
<feature type="transmembrane region" description="Helical" evidence="4">
    <location>
        <begin position="55"/>
        <end position="75"/>
    </location>
</feature>
<evidence type="ECO:0000256" key="4">
    <source>
        <dbReference type="SAM" id="Phobius"/>
    </source>
</evidence>
<dbReference type="Pfam" id="PF00015">
    <property type="entry name" value="MCPsignal"/>
    <property type="match status" value="1"/>
</dbReference>
<dbReference type="InterPro" id="IPR004090">
    <property type="entry name" value="Chemotax_Me-accpt_rcpt"/>
</dbReference>
<dbReference type="Pfam" id="PF00672">
    <property type="entry name" value="HAMP"/>
    <property type="match status" value="1"/>
</dbReference>
<comment type="similarity">
    <text evidence="2">Belongs to the methyl-accepting chemotaxis (MCP) protein family.</text>
</comment>
<dbReference type="EMBL" id="AONQ01000079">
    <property type="protein sequence ID" value="EME68159.1"/>
    <property type="molecule type" value="Genomic_DNA"/>
</dbReference>
<feature type="non-terminal residue" evidence="7">
    <location>
        <position position="1"/>
    </location>
</feature>
<organism evidence="7 8">
    <name type="scientific">Paramagnetospirillum caucaseum</name>
    <dbReference type="NCBI Taxonomy" id="1244869"/>
    <lineage>
        <taxon>Bacteria</taxon>
        <taxon>Pseudomonadati</taxon>
        <taxon>Pseudomonadota</taxon>
        <taxon>Alphaproteobacteria</taxon>
        <taxon>Rhodospirillales</taxon>
        <taxon>Magnetospirillaceae</taxon>
        <taxon>Paramagnetospirillum</taxon>
    </lineage>
</organism>
<dbReference type="PANTHER" id="PTHR32089:SF112">
    <property type="entry name" value="LYSOZYME-LIKE PROTEIN-RELATED"/>
    <property type="match status" value="1"/>
</dbReference>
<evidence type="ECO:0000256" key="1">
    <source>
        <dbReference type="ARBA" id="ARBA00023224"/>
    </source>
</evidence>
<reference evidence="7 8" key="1">
    <citation type="journal article" date="2014" name="Genome Announc.">
        <title>Draft Genome Sequence of Magnetospirillum sp. Strain SO-1, a Freshwater Magnetotactic Bacterium Isolated from the Ol'khovka River, Russia.</title>
        <authorList>
            <person name="Grouzdev D.S."/>
            <person name="Dziuba M.V."/>
            <person name="Sukhacheva M.S."/>
            <person name="Mardanov A.V."/>
            <person name="Beletskiy A.V."/>
            <person name="Kuznetsov B.B."/>
            <person name="Skryabin K.G."/>
        </authorList>
    </citation>
    <scope>NUCLEOTIDE SEQUENCE [LARGE SCALE GENOMIC DNA]</scope>
    <source>
        <strain evidence="7 8">SO-1</strain>
    </source>
</reference>
<evidence type="ECO:0000313" key="8">
    <source>
        <dbReference type="Proteomes" id="UP000011744"/>
    </source>
</evidence>
<keyword evidence="4" id="KW-0812">Transmembrane</keyword>
<feature type="domain" description="HAMP" evidence="6">
    <location>
        <begin position="76"/>
        <end position="129"/>
    </location>
</feature>
<evidence type="ECO:0000256" key="3">
    <source>
        <dbReference type="PROSITE-ProRule" id="PRU00284"/>
    </source>
</evidence>
<dbReference type="PROSITE" id="PS50111">
    <property type="entry name" value="CHEMOTAXIS_TRANSDUC_2"/>
    <property type="match status" value="1"/>
</dbReference>
<dbReference type="eggNOG" id="COG0840">
    <property type="taxonomic scope" value="Bacteria"/>
</dbReference>
<evidence type="ECO:0000256" key="2">
    <source>
        <dbReference type="ARBA" id="ARBA00029447"/>
    </source>
</evidence>
<dbReference type="GO" id="GO:0006935">
    <property type="term" value="P:chemotaxis"/>
    <property type="evidence" value="ECO:0007669"/>
    <property type="project" value="InterPro"/>
</dbReference>
<dbReference type="SUPFAM" id="SSF58104">
    <property type="entry name" value="Methyl-accepting chemotaxis protein (MCP) signaling domain"/>
    <property type="match status" value="1"/>
</dbReference>
<evidence type="ECO:0000313" key="7">
    <source>
        <dbReference type="EMBL" id="EME68159.1"/>
    </source>
</evidence>
<evidence type="ECO:0000259" key="6">
    <source>
        <dbReference type="PROSITE" id="PS50885"/>
    </source>
</evidence>
<dbReference type="GO" id="GO:0016020">
    <property type="term" value="C:membrane"/>
    <property type="evidence" value="ECO:0007669"/>
    <property type="project" value="InterPro"/>
</dbReference>
<dbReference type="Gene3D" id="1.10.287.950">
    <property type="entry name" value="Methyl-accepting chemotaxis protein"/>
    <property type="match status" value="1"/>
</dbReference>
<dbReference type="SMART" id="SM00283">
    <property type="entry name" value="MA"/>
    <property type="match status" value="1"/>
</dbReference>
<keyword evidence="1 3" id="KW-0807">Transducer</keyword>
<dbReference type="OrthoDB" id="315417at2"/>
<feature type="domain" description="Methyl-accepting transducer" evidence="5">
    <location>
        <begin position="170"/>
        <end position="392"/>
    </location>
</feature>
<dbReference type="PROSITE" id="PS50885">
    <property type="entry name" value="HAMP"/>
    <property type="match status" value="1"/>
</dbReference>
<dbReference type="PANTHER" id="PTHR32089">
    <property type="entry name" value="METHYL-ACCEPTING CHEMOTAXIS PROTEIN MCPB"/>
    <property type="match status" value="1"/>
</dbReference>
<protein>
    <submittedName>
        <fullName evidence="7">Methyl-accepting chemotaxis sensory transducer</fullName>
    </submittedName>
</protein>
<gene>
    <name evidence="7" type="ORF">H261_19928</name>
</gene>
<name>M3A6R0_9PROT</name>
<keyword evidence="4" id="KW-1133">Transmembrane helix</keyword>
<dbReference type="SMART" id="SM00304">
    <property type="entry name" value="HAMP"/>
    <property type="match status" value="1"/>
</dbReference>
<dbReference type="PRINTS" id="PR00260">
    <property type="entry name" value="CHEMTRNSDUCR"/>
</dbReference>
<evidence type="ECO:0000259" key="5">
    <source>
        <dbReference type="PROSITE" id="PS50111"/>
    </source>
</evidence>
<comment type="caution">
    <text evidence="7">The sequence shown here is derived from an EMBL/GenBank/DDBJ whole genome shotgun (WGS) entry which is preliminary data.</text>
</comment>